<name>M3SC81_ENTH1</name>
<feature type="compositionally biased region" description="Basic and acidic residues" evidence="2">
    <location>
        <begin position="562"/>
        <end position="571"/>
    </location>
</feature>
<feature type="compositionally biased region" description="Basic and acidic residues" evidence="2">
    <location>
        <begin position="267"/>
        <end position="297"/>
    </location>
</feature>
<evidence type="ECO:0000313" key="4">
    <source>
        <dbReference type="Proteomes" id="UP000030781"/>
    </source>
</evidence>
<feature type="coiled-coil region" evidence="1">
    <location>
        <begin position="42"/>
        <end position="69"/>
    </location>
</feature>
<evidence type="ECO:0000256" key="2">
    <source>
        <dbReference type="SAM" id="MobiDB-lite"/>
    </source>
</evidence>
<feature type="region of interest" description="Disordered" evidence="2">
    <location>
        <begin position="700"/>
        <end position="817"/>
    </location>
</feature>
<feature type="compositionally biased region" description="Basic and acidic residues" evidence="2">
    <location>
        <begin position="543"/>
        <end position="552"/>
    </location>
</feature>
<feature type="compositionally biased region" description="Basic and acidic residues" evidence="2">
    <location>
        <begin position="845"/>
        <end position="865"/>
    </location>
</feature>
<feature type="compositionally biased region" description="Polar residues" evidence="2">
    <location>
        <begin position="637"/>
        <end position="657"/>
    </location>
</feature>
<dbReference type="EMBL" id="KB610232">
    <property type="protein sequence ID" value="EMH76759.1"/>
    <property type="molecule type" value="Genomic_DNA"/>
</dbReference>
<feature type="compositionally biased region" description="Basic and acidic residues" evidence="2">
    <location>
        <begin position="658"/>
        <end position="679"/>
    </location>
</feature>
<feature type="region of interest" description="Disordered" evidence="2">
    <location>
        <begin position="528"/>
        <end position="681"/>
    </location>
</feature>
<feature type="compositionally biased region" description="Polar residues" evidence="2">
    <location>
        <begin position="434"/>
        <end position="443"/>
    </location>
</feature>
<accession>M3SC81</accession>
<sequence>MTTTEGTRNAMDVIHNGEWTLDSDKEFLEYIKEIHNTILGSCNQLTTQMQEATKNINLLELQVRSTGDEFVYISQSQYLENKVAEYEIKEDDEKVSTEIKDIEDDKLFEIALEKGLQMINGININEGKNFVDEIEYIGYPQLSKNQEQNQENTTEPTQPTVSVSSIPTVSVSSIGEIKTGEIPPPPPLHMDSSGNPILSSSPRVSSEKQEQETQVISEEQQKEQQQDEQTTKKISIIEEIKQRGFRLPQPGDKPGDKSDSPTIIPKPKVESIEEIKTEEPSNNKVHEPEKKEEQTDDVTKLLIESKHKRETTSNKLSTILSFDDDNVDFKTKTIEKKKEDSQKKVKEKKKKVEFENLFDDKEDVDILDVLASSLDTKKETNTSTVQRLDEKKKTPEDFIDLLLEKKVEEKEKKPAKKNRKIDVLFSDVNEEPDVSQQSKNQTPIEKKEEPHKENIQEEKKEITEKNLDPLFGDVIIKQHEVQKEEPITTPSSSEKKENLKPQNNQPKQEITKKEIKVDNLFEDIEIQSNSQLTVDKQKKQKSERKEKPKIDDLFGESTIKSQENKTEKKTSTTDPLFGSTVLQNEVKKEESHQKVIDNLFEDDKSLEKKIESQTNQKPKKEPNQKPKKEIDDIFSIETPTKPSNNETVTSLHQQNSKKIVDDLFETEPKPKDSTKKTQEPKQYQKIAIDNLFEEPKVVSGISNTKSKHKKPEIDDLFGDTKVEDAKQVPTNERKTKDLLESTQVNDIKKEGEKKQEQTKKIDDLFTFDDISKPKEETKKSKTKTTQVDDLFGDINTTPTQPKQQEEKKDQPKKKIDNVFEAETKKQEVKAQGSKVSSKIEALFSTKEEPKKKPVSDNEIKAEKMTKTQTKTKLEGIFGNKPIMGGPAPIRPKPVEQKNEESNEETIEIRHDGKISRRSVSGPKGRRRPTMKKIQFDEHTERLMKEINDNKTQESNKERIQDLLDGKEVKPIRTDDIKHQEVDESTKEVHVLDKEEKEDSGDSDGFVIEDDQPSSTTNISAKENDIKENDTEHKEQVKSDDTTVIDEIFESKEEDKKNEEDIIKKSDKPIDNSKICSEFDFDDFF</sequence>
<feature type="compositionally biased region" description="Basic and acidic residues" evidence="2">
    <location>
        <begin position="1021"/>
        <end position="1040"/>
    </location>
</feature>
<dbReference type="OrthoDB" id="751084at2759"/>
<feature type="compositionally biased region" description="Basic and acidic residues" evidence="2">
    <location>
        <begin position="476"/>
        <end position="486"/>
    </location>
</feature>
<protein>
    <submittedName>
        <fullName evidence="3">Centromeric protein E, putative</fullName>
    </submittedName>
</protein>
<feature type="compositionally biased region" description="Polar residues" evidence="2">
    <location>
        <begin position="145"/>
        <end position="158"/>
    </location>
</feature>
<feature type="compositionally biased region" description="Polar residues" evidence="2">
    <location>
        <begin position="192"/>
        <end position="204"/>
    </location>
</feature>
<feature type="region of interest" description="Disordered" evidence="2">
    <location>
        <begin position="409"/>
        <end position="514"/>
    </location>
</feature>
<feature type="compositionally biased region" description="Low complexity" evidence="2">
    <location>
        <begin position="159"/>
        <end position="174"/>
    </location>
</feature>
<proteinExistence type="predicted"/>
<dbReference type="AlphaFoldDB" id="M3SC81"/>
<evidence type="ECO:0000313" key="3">
    <source>
        <dbReference type="EMBL" id="EMH76759.1"/>
    </source>
</evidence>
<feature type="compositionally biased region" description="Basic and acidic residues" evidence="2">
    <location>
        <begin position="444"/>
        <end position="467"/>
    </location>
</feature>
<feature type="compositionally biased region" description="Basic and acidic residues" evidence="2">
    <location>
        <begin position="718"/>
        <end position="739"/>
    </location>
</feature>
<feature type="compositionally biased region" description="Basic and acidic residues" evidence="2">
    <location>
        <begin position="746"/>
        <end position="779"/>
    </location>
</feature>
<feature type="compositionally biased region" description="Basic and acidic residues" evidence="2">
    <location>
        <begin position="618"/>
        <end position="631"/>
    </location>
</feature>
<reference evidence="3 4" key="1">
    <citation type="submission" date="2013-01" db="EMBL/GenBank/DDBJ databases">
        <authorList>
            <person name="Hannick L."/>
            <person name="Zafar N."/>
            <person name="Lorenzi H."/>
            <person name="Ali I.A."/>
            <person name="Petri W.P."/>
            <person name="Caler E."/>
        </authorList>
    </citation>
    <scope>NUCLEOTIDE SEQUENCE [LARGE SCALE GENOMIC DNA]</scope>
    <source>
        <strain evidence="4">HM3:IMSS-B</strain>
    </source>
</reference>
<feature type="compositionally biased region" description="Basic and acidic residues" evidence="2">
    <location>
        <begin position="585"/>
        <end position="611"/>
    </location>
</feature>
<feature type="region of interest" description="Disordered" evidence="2">
    <location>
        <begin position="844"/>
        <end position="1068"/>
    </location>
</feature>
<dbReference type="Proteomes" id="UP000030781">
    <property type="component" value="Unassembled WGS sequence"/>
</dbReference>
<feature type="compositionally biased region" description="Basic and acidic residues" evidence="2">
    <location>
        <begin position="219"/>
        <end position="242"/>
    </location>
</feature>
<keyword evidence="1" id="KW-0175">Coiled coil</keyword>
<feature type="compositionally biased region" description="Basic and acidic residues" evidence="2">
    <location>
        <begin position="803"/>
        <end position="817"/>
    </location>
</feature>
<feature type="compositionally biased region" description="Basic and acidic residues" evidence="2">
    <location>
        <begin position="892"/>
        <end position="914"/>
    </location>
</feature>
<evidence type="ECO:0000256" key="1">
    <source>
        <dbReference type="SAM" id="Coils"/>
    </source>
</evidence>
<organism evidence="3 4">
    <name type="scientific">Entamoeba histolytica HM-1:IMSS-B</name>
    <dbReference type="NCBI Taxonomy" id="885319"/>
    <lineage>
        <taxon>Eukaryota</taxon>
        <taxon>Amoebozoa</taxon>
        <taxon>Evosea</taxon>
        <taxon>Archamoebae</taxon>
        <taxon>Mastigamoebida</taxon>
        <taxon>Entamoebidae</taxon>
        <taxon>Entamoeba</taxon>
    </lineage>
</organism>
<feature type="compositionally biased region" description="Acidic residues" evidence="2">
    <location>
        <begin position="997"/>
        <end position="1011"/>
    </location>
</feature>
<feature type="compositionally biased region" description="Basic and acidic residues" evidence="2">
    <location>
        <begin position="1048"/>
        <end position="1068"/>
    </location>
</feature>
<gene>
    <name evidence="3" type="ORF">EHI8A_009420</name>
</gene>
<feature type="compositionally biased region" description="Basic and acidic residues" evidence="2">
    <location>
        <begin position="933"/>
        <end position="996"/>
    </location>
</feature>
<dbReference type="VEuPathDB" id="AmoebaDB:EHI8A_009420"/>
<feature type="region of interest" description="Disordered" evidence="2">
    <location>
        <begin position="145"/>
        <end position="297"/>
    </location>
</feature>